<name>A0A2H1VRU6_SPOFR</name>
<proteinExistence type="predicted"/>
<dbReference type="EMBL" id="ODYU01004077">
    <property type="protein sequence ID" value="SOQ43573.1"/>
    <property type="molecule type" value="Genomic_DNA"/>
</dbReference>
<sequence length="62" mass="6915">MCSSSAKCNMWESRASARMGRLDRCDTTTSPKTDMKQRLRCVSKVTGGPIPPFPNPRFPNNP</sequence>
<evidence type="ECO:0000313" key="1">
    <source>
        <dbReference type="EMBL" id="SOQ43573.1"/>
    </source>
</evidence>
<reference evidence="1" key="1">
    <citation type="submission" date="2016-07" db="EMBL/GenBank/DDBJ databases">
        <authorList>
            <person name="Bretaudeau A."/>
        </authorList>
    </citation>
    <scope>NUCLEOTIDE SEQUENCE</scope>
    <source>
        <strain evidence="1">Rice</strain>
        <tissue evidence="1">Whole body</tissue>
    </source>
</reference>
<protein>
    <submittedName>
        <fullName evidence="1">SFRICE_017498</fullName>
    </submittedName>
</protein>
<gene>
    <name evidence="1" type="ORF">SFRICE_017498</name>
</gene>
<organism evidence="1">
    <name type="scientific">Spodoptera frugiperda</name>
    <name type="common">Fall armyworm</name>
    <dbReference type="NCBI Taxonomy" id="7108"/>
    <lineage>
        <taxon>Eukaryota</taxon>
        <taxon>Metazoa</taxon>
        <taxon>Ecdysozoa</taxon>
        <taxon>Arthropoda</taxon>
        <taxon>Hexapoda</taxon>
        <taxon>Insecta</taxon>
        <taxon>Pterygota</taxon>
        <taxon>Neoptera</taxon>
        <taxon>Endopterygota</taxon>
        <taxon>Lepidoptera</taxon>
        <taxon>Glossata</taxon>
        <taxon>Ditrysia</taxon>
        <taxon>Noctuoidea</taxon>
        <taxon>Noctuidae</taxon>
        <taxon>Amphipyrinae</taxon>
        <taxon>Spodoptera</taxon>
    </lineage>
</organism>
<dbReference type="AlphaFoldDB" id="A0A2H1VRU6"/>
<accession>A0A2H1VRU6</accession>